<feature type="domain" description="DUF397" evidence="1">
    <location>
        <begin position="18"/>
        <end position="71"/>
    </location>
</feature>
<comment type="caution">
    <text evidence="2">The sequence shown here is derived from an EMBL/GenBank/DDBJ whole genome shotgun (WGS) entry which is preliminary data.</text>
</comment>
<reference evidence="3" key="1">
    <citation type="submission" date="2017-07" db="EMBL/GenBank/DDBJ databases">
        <title>Comparative genome mining reveals phylogenetic distribution patterns of secondary metabolites in Amycolatopsis.</title>
        <authorList>
            <person name="Adamek M."/>
            <person name="Alanjary M."/>
            <person name="Sales-Ortells H."/>
            <person name="Goodfellow M."/>
            <person name="Bull A.T."/>
            <person name="Kalinowski J."/>
            <person name="Ziemert N."/>
        </authorList>
    </citation>
    <scope>NUCLEOTIDE SEQUENCE [LARGE SCALE GENOMIC DNA]</scope>
    <source>
        <strain evidence="3">H5</strain>
    </source>
</reference>
<name>A0A229SYP1_9PSEU</name>
<dbReference type="EMBL" id="NMUL01000031">
    <property type="protein sequence ID" value="OXM63781.1"/>
    <property type="molecule type" value="Genomic_DNA"/>
</dbReference>
<sequence length="79" mass="8525">MDIRSYDPMAAGAAFDTAGWQRSALCGPDQGDCVELNFSRPGLVALRDTKLDGGPVLVFTTAEWDAFTRGLDRGGFRRG</sequence>
<evidence type="ECO:0000313" key="3">
    <source>
        <dbReference type="Proteomes" id="UP000215199"/>
    </source>
</evidence>
<dbReference type="RefSeq" id="WP_093950756.1">
    <property type="nucleotide sequence ID" value="NZ_NMUL01000031.1"/>
</dbReference>
<protein>
    <submittedName>
        <fullName evidence="2">DUF397 domain-containing protein</fullName>
    </submittedName>
</protein>
<keyword evidence="3" id="KW-1185">Reference proteome</keyword>
<dbReference type="Pfam" id="PF04149">
    <property type="entry name" value="DUF397"/>
    <property type="match status" value="1"/>
</dbReference>
<dbReference type="OrthoDB" id="4570646at2"/>
<dbReference type="Proteomes" id="UP000215199">
    <property type="component" value="Unassembled WGS sequence"/>
</dbReference>
<dbReference type="AlphaFoldDB" id="A0A229SYP1"/>
<evidence type="ECO:0000313" key="2">
    <source>
        <dbReference type="EMBL" id="OXM63781.1"/>
    </source>
</evidence>
<gene>
    <name evidence="2" type="ORF">CF165_28990</name>
</gene>
<proteinExistence type="predicted"/>
<dbReference type="InterPro" id="IPR007278">
    <property type="entry name" value="DUF397"/>
</dbReference>
<organism evidence="2 3">
    <name type="scientific">Amycolatopsis vastitatis</name>
    <dbReference type="NCBI Taxonomy" id="1905142"/>
    <lineage>
        <taxon>Bacteria</taxon>
        <taxon>Bacillati</taxon>
        <taxon>Actinomycetota</taxon>
        <taxon>Actinomycetes</taxon>
        <taxon>Pseudonocardiales</taxon>
        <taxon>Pseudonocardiaceae</taxon>
        <taxon>Amycolatopsis</taxon>
    </lineage>
</organism>
<evidence type="ECO:0000259" key="1">
    <source>
        <dbReference type="Pfam" id="PF04149"/>
    </source>
</evidence>
<accession>A0A229SYP1</accession>